<name>A0A6A1VCS3_9ROSI</name>
<feature type="region of interest" description="Disordered" evidence="1">
    <location>
        <begin position="202"/>
        <end position="228"/>
    </location>
</feature>
<dbReference type="OrthoDB" id="542841at2759"/>
<evidence type="ECO:0000256" key="1">
    <source>
        <dbReference type="SAM" id="MobiDB-lite"/>
    </source>
</evidence>
<evidence type="ECO:0000313" key="3">
    <source>
        <dbReference type="EMBL" id="KAB1210481.1"/>
    </source>
</evidence>
<gene>
    <name evidence="3" type="ORF">CJ030_MR6G010777</name>
</gene>
<keyword evidence="4" id="KW-1185">Reference proteome</keyword>
<organism evidence="3 4">
    <name type="scientific">Morella rubra</name>
    <name type="common">Chinese bayberry</name>
    <dbReference type="NCBI Taxonomy" id="262757"/>
    <lineage>
        <taxon>Eukaryota</taxon>
        <taxon>Viridiplantae</taxon>
        <taxon>Streptophyta</taxon>
        <taxon>Embryophyta</taxon>
        <taxon>Tracheophyta</taxon>
        <taxon>Spermatophyta</taxon>
        <taxon>Magnoliopsida</taxon>
        <taxon>eudicotyledons</taxon>
        <taxon>Gunneridae</taxon>
        <taxon>Pentapetalae</taxon>
        <taxon>rosids</taxon>
        <taxon>fabids</taxon>
        <taxon>Fagales</taxon>
        <taxon>Myricaceae</taxon>
        <taxon>Morella</taxon>
    </lineage>
</organism>
<dbReference type="PANTHER" id="PTHR46354:SF4">
    <property type="entry name" value="PROTEIN DOG1-LIKE 3"/>
    <property type="match status" value="1"/>
</dbReference>
<dbReference type="Proteomes" id="UP000516437">
    <property type="component" value="Chromosome 6"/>
</dbReference>
<dbReference type="PROSITE" id="PS51806">
    <property type="entry name" value="DOG1"/>
    <property type="match status" value="1"/>
</dbReference>
<dbReference type="GO" id="GO:0006351">
    <property type="term" value="P:DNA-templated transcription"/>
    <property type="evidence" value="ECO:0007669"/>
    <property type="project" value="InterPro"/>
</dbReference>
<dbReference type="InterPro" id="IPR051886">
    <property type="entry name" value="Seed_Dev/Stress_Resp_Reg"/>
</dbReference>
<accession>A0A6A1VCS3</accession>
<dbReference type="GO" id="GO:0043565">
    <property type="term" value="F:sequence-specific DNA binding"/>
    <property type="evidence" value="ECO:0007669"/>
    <property type="project" value="InterPro"/>
</dbReference>
<proteinExistence type="predicted"/>
<evidence type="ECO:0000313" key="4">
    <source>
        <dbReference type="Proteomes" id="UP000516437"/>
    </source>
</evidence>
<protein>
    <submittedName>
        <fullName evidence="3">Transcription factor HBP-1b(C1)</fullName>
    </submittedName>
</protein>
<evidence type="ECO:0000259" key="2">
    <source>
        <dbReference type="PROSITE" id="PS51806"/>
    </source>
</evidence>
<feature type="domain" description="DOG1" evidence="2">
    <location>
        <begin position="16"/>
        <end position="282"/>
    </location>
</feature>
<dbReference type="InterPro" id="IPR025422">
    <property type="entry name" value="TGA_domain"/>
</dbReference>
<reference evidence="3 4" key="1">
    <citation type="journal article" date="2019" name="Plant Biotechnol. J.">
        <title>The red bayberry genome and genetic basis of sex determination.</title>
        <authorList>
            <person name="Jia H.M."/>
            <person name="Jia H.J."/>
            <person name="Cai Q.L."/>
            <person name="Wang Y."/>
            <person name="Zhao H.B."/>
            <person name="Yang W.F."/>
            <person name="Wang G.Y."/>
            <person name="Li Y.H."/>
            <person name="Zhan D.L."/>
            <person name="Shen Y.T."/>
            <person name="Niu Q.F."/>
            <person name="Chang L."/>
            <person name="Qiu J."/>
            <person name="Zhao L."/>
            <person name="Xie H.B."/>
            <person name="Fu W.Y."/>
            <person name="Jin J."/>
            <person name="Li X.W."/>
            <person name="Jiao Y."/>
            <person name="Zhou C.C."/>
            <person name="Tu T."/>
            <person name="Chai C.Y."/>
            <person name="Gao J.L."/>
            <person name="Fan L.J."/>
            <person name="van de Weg E."/>
            <person name="Wang J.Y."/>
            <person name="Gao Z.S."/>
        </authorList>
    </citation>
    <scope>NUCLEOTIDE SEQUENCE [LARGE SCALE GENOMIC DNA]</scope>
    <source>
        <tissue evidence="3">Leaves</tissue>
    </source>
</reference>
<dbReference type="EMBL" id="RXIC02000024">
    <property type="protein sequence ID" value="KAB1210481.1"/>
    <property type="molecule type" value="Genomic_DNA"/>
</dbReference>
<comment type="caution">
    <text evidence="3">The sequence shown here is derived from an EMBL/GenBank/DDBJ whole genome shotgun (WGS) entry which is preliminary data.</text>
</comment>
<dbReference type="Pfam" id="PF14144">
    <property type="entry name" value="DOG1"/>
    <property type="match status" value="1"/>
</dbReference>
<dbReference type="PANTHER" id="PTHR46354">
    <property type="entry name" value="DOG1 DOMAIN-CONTAINING PROTEIN"/>
    <property type="match status" value="1"/>
</dbReference>
<sequence>MSVSLSPANRNGTSEREGFHKFFECWLTEQNQFLQELIAASEQQNQSTDNNASAAESTDQVENVAGLCSLIDRVIHHYEHYYRTKLHWARRGVLSMFSPSWTSSLEDALFWIGGWRPTMAFHLLYSKSGLQLEERLAELIRGLSTRDLADLSQLQLTQVDALQRRTIVEEKEITEKMAKHQATAADTSMVELSHVVTELIREREAGGDGSHGGGDEEERVESTLAQKEGGLEELLERADDLRLRTLKAVIDIFTPNQAVHFLISAAELHQRIHDWGKKRDAMQRHGNGGS</sequence>
<dbReference type="AlphaFoldDB" id="A0A6A1VCS3"/>